<dbReference type="InterPro" id="IPR010982">
    <property type="entry name" value="Lambda_DNA-bd_dom_sf"/>
</dbReference>
<comment type="caution">
    <text evidence="2">The sequence shown here is derived from an EMBL/GenBank/DDBJ whole genome shotgun (WGS) entry which is preliminary data.</text>
</comment>
<dbReference type="Gene3D" id="1.10.260.40">
    <property type="entry name" value="lambda repressor-like DNA-binding domains"/>
    <property type="match status" value="1"/>
</dbReference>
<gene>
    <name evidence="2" type="ORF">H9914_00040</name>
</gene>
<evidence type="ECO:0000313" key="3">
    <source>
        <dbReference type="Proteomes" id="UP000823892"/>
    </source>
</evidence>
<organism evidence="2 3">
    <name type="scientific">Candidatus Blautia avicola</name>
    <dbReference type="NCBI Taxonomy" id="2838483"/>
    <lineage>
        <taxon>Bacteria</taxon>
        <taxon>Bacillati</taxon>
        <taxon>Bacillota</taxon>
        <taxon>Clostridia</taxon>
        <taxon>Lachnospirales</taxon>
        <taxon>Lachnospiraceae</taxon>
        <taxon>Blautia</taxon>
    </lineage>
</organism>
<dbReference type="Pfam" id="PF13560">
    <property type="entry name" value="HTH_31"/>
    <property type="match status" value="1"/>
</dbReference>
<sequence>MQNLGEHLKRLRNDMGLSLYKVYQQTGITDSRLSKAENGAWSNLKLSELKKLAVLYEAPIIPMCLMAGMFDVSDIEEYHSGFKNVALLDDEDKQHIQSEIDYILKKKG</sequence>
<protein>
    <submittedName>
        <fullName evidence="2">Helix-turn-helix domain-containing protein</fullName>
    </submittedName>
</protein>
<feature type="domain" description="HTH cro/C1-type" evidence="1">
    <location>
        <begin position="8"/>
        <end position="63"/>
    </location>
</feature>
<evidence type="ECO:0000259" key="1">
    <source>
        <dbReference type="PROSITE" id="PS50943"/>
    </source>
</evidence>
<dbReference type="InterPro" id="IPR001387">
    <property type="entry name" value="Cro/C1-type_HTH"/>
</dbReference>
<dbReference type="CDD" id="cd00093">
    <property type="entry name" value="HTH_XRE"/>
    <property type="match status" value="1"/>
</dbReference>
<dbReference type="SUPFAM" id="SSF47413">
    <property type="entry name" value="lambda repressor-like DNA-binding domains"/>
    <property type="match status" value="1"/>
</dbReference>
<evidence type="ECO:0000313" key="2">
    <source>
        <dbReference type="EMBL" id="HJD27377.1"/>
    </source>
</evidence>
<dbReference type="SMART" id="SM00530">
    <property type="entry name" value="HTH_XRE"/>
    <property type="match status" value="1"/>
</dbReference>
<name>A0A9D2QQJ3_9FIRM</name>
<dbReference type="PROSITE" id="PS50943">
    <property type="entry name" value="HTH_CROC1"/>
    <property type="match status" value="1"/>
</dbReference>
<dbReference type="GO" id="GO:0003677">
    <property type="term" value="F:DNA binding"/>
    <property type="evidence" value="ECO:0007669"/>
    <property type="project" value="InterPro"/>
</dbReference>
<dbReference type="AlphaFoldDB" id="A0A9D2QQJ3"/>
<reference evidence="2" key="1">
    <citation type="journal article" date="2021" name="PeerJ">
        <title>Extensive microbial diversity within the chicken gut microbiome revealed by metagenomics and culture.</title>
        <authorList>
            <person name="Gilroy R."/>
            <person name="Ravi A."/>
            <person name="Getino M."/>
            <person name="Pursley I."/>
            <person name="Horton D.L."/>
            <person name="Alikhan N.F."/>
            <person name="Baker D."/>
            <person name="Gharbi K."/>
            <person name="Hall N."/>
            <person name="Watson M."/>
            <person name="Adriaenssens E.M."/>
            <person name="Foster-Nyarko E."/>
            <person name="Jarju S."/>
            <person name="Secka A."/>
            <person name="Antonio M."/>
            <person name="Oren A."/>
            <person name="Chaudhuri R.R."/>
            <person name="La Ragione R."/>
            <person name="Hildebrand F."/>
            <person name="Pallen M.J."/>
        </authorList>
    </citation>
    <scope>NUCLEOTIDE SEQUENCE</scope>
    <source>
        <strain evidence="2">ChiBcec6-4105</strain>
    </source>
</reference>
<accession>A0A9D2QQJ3</accession>
<proteinExistence type="predicted"/>
<dbReference type="Proteomes" id="UP000823892">
    <property type="component" value="Unassembled WGS sequence"/>
</dbReference>
<reference evidence="2" key="2">
    <citation type="submission" date="2021-04" db="EMBL/GenBank/DDBJ databases">
        <authorList>
            <person name="Gilroy R."/>
        </authorList>
    </citation>
    <scope>NUCLEOTIDE SEQUENCE</scope>
    <source>
        <strain evidence="2">ChiBcec6-4105</strain>
    </source>
</reference>
<dbReference type="EMBL" id="DWUY01000002">
    <property type="protein sequence ID" value="HJD27377.1"/>
    <property type="molecule type" value="Genomic_DNA"/>
</dbReference>